<dbReference type="GO" id="GO:0050354">
    <property type="term" value="F:triokinase activity"/>
    <property type="evidence" value="ECO:0007669"/>
    <property type="project" value="UniProtKB-EC"/>
</dbReference>
<dbReference type="PANTHER" id="PTHR28629:SF4">
    <property type="entry name" value="TRIOKINASE_FMN CYCLASE"/>
    <property type="match status" value="1"/>
</dbReference>
<dbReference type="EC" id="4.6.1.15" evidence="4"/>
<proteinExistence type="inferred from homology"/>
<dbReference type="AlphaFoldDB" id="A0A1X7UGG5"/>
<feature type="domain" description="DhaL" evidence="18">
    <location>
        <begin position="216"/>
        <end position="400"/>
    </location>
</feature>
<evidence type="ECO:0000256" key="9">
    <source>
        <dbReference type="ARBA" id="ARBA00022840"/>
    </source>
</evidence>
<name>A0A1X7UGG5_AMPQE</name>
<evidence type="ECO:0000259" key="19">
    <source>
        <dbReference type="PROSITE" id="PS51481"/>
    </source>
</evidence>
<dbReference type="GO" id="GO:0034012">
    <property type="term" value="F:FAD-AMP lyase (cyclizing) activity"/>
    <property type="evidence" value="ECO:0007669"/>
    <property type="project" value="UniProtKB-EC"/>
</dbReference>
<keyword evidence="10" id="KW-0170">Cobalt</keyword>
<comment type="subunit">
    <text evidence="13">Homodimer. Interacts with IFIH1 (via the CARD domains), the interaction is inhibited by viral infection.</text>
</comment>
<dbReference type="SUPFAM" id="SSF101473">
    <property type="entry name" value="DhaL-like"/>
    <property type="match status" value="1"/>
</dbReference>
<dbReference type="Gene3D" id="3.30.1180.20">
    <property type="entry name" value="Dihydroxyacetone kinase, domain 2"/>
    <property type="match status" value="1"/>
</dbReference>
<evidence type="ECO:0000256" key="6">
    <source>
        <dbReference type="ARBA" id="ARBA00022679"/>
    </source>
</evidence>
<evidence type="ECO:0000256" key="16">
    <source>
        <dbReference type="ARBA" id="ARBA00048898"/>
    </source>
</evidence>
<dbReference type="eggNOG" id="KOG2426">
    <property type="taxonomic scope" value="Eukaryota"/>
</dbReference>
<dbReference type="EC" id="2.7.1.29" evidence="2"/>
<dbReference type="Pfam" id="PF02734">
    <property type="entry name" value="Dak2"/>
    <property type="match status" value="1"/>
</dbReference>
<evidence type="ECO:0000256" key="7">
    <source>
        <dbReference type="ARBA" id="ARBA00022741"/>
    </source>
</evidence>
<comment type="catalytic activity">
    <reaction evidence="15">
        <text>FAD = riboflavin cyclic-4',5'-phosphate + AMP + H(+)</text>
        <dbReference type="Rhea" id="RHEA:13729"/>
        <dbReference type="ChEBI" id="CHEBI:15378"/>
        <dbReference type="ChEBI" id="CHEBI:57692"/>
        <dbReference type="ChEBI" id="CHEBI:76202"/>
        <dbReference type="ChEBI" id="CHEBI:456215"/>
        <dbReference type="EC" id="4.6.1.15"/>
    </reaction>
</comment>
<evidence type="ECO:0000256" key="11">
    <source>
        <dbReference type="ARBA" id="ARBA00032426"/>
    </source>
</evidence>
<evidence type="ECO:0000256" key="3">
    <source>
        <dbReference type="ARBA" id="ARBA00012110"/>
    </source>
</evidence>
<dbReference type="FunFam" id="3.30.1180.20:FF:000001">
    <property type="entry name" value="Dihydroxyacetone kinase 1"/>
    <property type="match status" value="1"/>
</dbReference>
<evidence type="ECO:0000256" key="5">
    <source>
        <dbReference type="ARBA" id="ARBA00018932"/>
    </source>
</evidence>
<dbReference type="InterPro" id="IPR004007">
    <property type="entry name" value="DhaL_dom"/>
</dbReference>
<keyword evidence="8" id="KW-0418">Kinase</keyword>
<comment type="catalytic activity">
    <reaction evidence="14">
        <text>D-glyceraldehyde + ATP = D-glyceraldehyde 3-phosphate + ADP + H(+)</text>
        <dbReference type="Rhea" id="RHEA:13941"/>
        <dbReference type="ChEBI" id="CHEBI:15378"/>
        <dbReference type="ChEBI" id="CHEBI:17378"/>
        <dbReference type="ChEBI" id="CHEBI:30616"/>
        <dbReference type="ChEBI" id="CHEBI:59776"/>
        <dbReference type="ChEBI" id="CHEBI:456216"/>
        <dbReference type="EC" id="2.7.1.28"/>
    </reaction>
</comment>
<keyword evidence="9" id="KW-0067">ATP-binding</keyword>
<dbReference type="GO" id="GO:0005524">
    <property type="term" value="F:ATP binding"/>
    <property type="evidence" value="ECO:0007669"/>
    <property type="project" value="UniProtKB-KW"/>
</dbReference>
<dbReference type="SMART" id="SM01120">
    <property type="entry name" value="Dak2"/>
    <property type="match status" value="1"/>
</dbReference>
<dbReference type="SUPFAM" id="SSF82549">
    <property type="entry name" value="DAK1/DegV-like"/>
    <property type="match status" value="1"/>
</dbReference>
<evidence type="ECO:0000256" key="8">
    <source>
        <dbReference type="ARBA" id="ARBA00022777"/>
    </source>
</evidence>
<evidence type="ECO:0000256" key="14">
    <source>
        <dbReference type="ARBA" id="ARBA00047974"/>
    </source>
</evidence>
<dbReference type="InterPro" id="IPR036117">
    <property type="entry name" value="DhaL_dom_sf"/>
</dbReference>
<dbReference type="InterPro" id="IPR050861">
    <property type="entry name" value="Dihydroxyacetone_Kinase"/>
</dbReference>
<keyword evidence="7" id="KW-0547">Nucleotide-binding</keyword>
<reference evidence="20" key="1">
    <citation type="submission" date="2017-05" db="UniProtKB">
        <authorList>
            <consortium name="EnsemblMetazoa"/>
        </authorList>
    </citation>
    <scope>IDENTIFICATION</scope>
</reference>
<dbReference type="GO" id="GO:0005829">
    <property type="term" value="C:cytosol"/>
    <property type="evidence" value="ECO:0007669"/>
    <property type="project" value="TreeGrafter"/>
</dbReference>
<dbReference type="EnsemblMetazoa" id="Aqu2.1.26553_001">
    <property type="protein sequence ID" value="Aqu2.1.26553_001"/>
    <property type="gene ID" value="Aqu2.1.26553"/>
</dbReference>
<dbReference type="Gene3D" id="1.25.40.340">
    <property type="match status" value="1"/>
</dbReference>
<dbReference type="STRING" id="400682.A0A1X7UGG5"/>
<dbReference type="Pfam" id="PF02733">
    <property type="entry name" value="Dak1"/>
    <property type="match status" value="1"/>
</dbReference>
<dbReference type="PROSITE" id="PS51480">
    <property type="entry name" value="DHAL"/>
    <property type="match status" value="1"/>
</dbReference>
<evidence type="ECO:0000256" key="10">
    <source>
        <dbReference type="ARBA" id="ARBA00023285"/>
    </source>
</evidence>
<dbReference type="GO" id="GO:0004371">
    <property type="term" value="F:glycerone kinase activity"/>
    <property type="evidence" value="ECO:0007669"/>
    <property type="project" value="UniProtKB-EC"/>
</dbReference>
<protein>
    <recommendedName>
        <fullName evidence="5">Triokinase/FMN cyclase</fullName>
        <ecNumber evidence="3">2.7.1.28</ecNumber>
        <ecNumber evidence="2">2.7.1.29</ecNumber>
        <ecNumber evidence="4">4.6.1.15</ecNumber>
    </recommendedName>
    <alternativeName>
        <fullName evidence="11">Bifunctional ATP-dependent dihydroxyacetone kinase/FAD-AMP lyase (cyclizing)</fullName>
    </alternativeName>
</protein>
<dbReference type="EC" id="2.7.1.28" evidence="3"/>
<evidence type="ECO:0000256" key="4">
    <source>
        <dbReference type="ARBA" id="ARBA00012578"/>
    </source>
</evidence>
<dbReference type="InterPro" id="IPR004006">
    <property type="entry name" value="DhaK_dom"/>
</dbReference>
<comment type="similarity">
    <text evidence="1">Belongs to the dihydroxyacetone kinase (DAK) family.</text>
</comment>
<feature type="region of interest" description="Disordered" evidence="17">
    <location>
        <begin position="168"/>
        <end position="210"/>
    </location>
</feature>
<feature type="compositionally biased region" description="Polar residues" evidence="17">
    <location>
        <begin position="184"/>
        <end position="194"/>
    </location>
</feature>
<evidence type="ECO:0000256" key="1">
    <source>
        <dbReference type="ARBA" id="ARBA00008757"/>
    </source>
</evidence>
<evidence type="ECO:0000256" key="13">
    <source>
        <dbReference type="ARBA" id="ARBA00046681"/>
    </source>
</evidence>
<dbReference type="InParanoid" id="A0A1X7UGG5"/>
<evidence type="ECO:0000256" key="12">
    <source>
        <dbReference type="ARBA" id="ARBA00045490"/>
    </source>
</evidence>
<evidence type="ECO:0000313" key="20">
    <source>
        <dbReference type="EnsemblMetazoa" id="Aqu2.1.26553_001"/>
    </source>
</evidence>
<evidence type="ECO:0000256" key="2">
    <source>
        <dbReference type="ARBA" id="ARBA00012107"/>
    </source>
</evidence>
<dbReference type="GO" id="GO:0019563">
    <property type="term" value="P:glycerol catabolic process"/>
    <property type="evidence" value="ECO:0007669"/>
    <property type="project" value="TreeGrafter"/>
</dbReference>
<dbReference type="PROSITE" id="PS51481">
    <property type="entry name" value="DHAK"/>
    <property type="match status" value="1"/>
</dbReference>
<accession>A0A1X7UGG5</accession>
<comment type="catalytic activity">
    <reaction evidence="16">
        <text>dihydroxyacetone + ATP = dihydroxyacetone phosphate + ADP + H(+)</text>
        <dbReference type="Rhea" id="RHEA:15773"/>
        <dbReference type="ChEBI" id="CHEBI:15378"/>
        <dbReference type="ChEBI" id="CHEBI:16016"/>
        <dbReference type="ChEBI" id="CHEBI:30616"/>
        <dbReference type="ChEBI" id="CHEBI:57642"/>
        <dbReference type="ChEBI" id="CHEBI:456216"/>
        <dbReference type="EC" id="2.7.1.29"/>
    </reaction>
</comment>
<evidence type="ECO:0000256" key="15">
    <source>
        <dbReference type="ARBA" id="ARBA00048526"/>
    </source>
</evidence>
<keyword evidence="6" id="KW-0808">Transferase</keyword>
<dbReference type="PANTHER" id="PTHR28629">
    <property type="entry name" value="TRIOKINASE/FMN CYCLASE"/>
    <property type="match status" value="1"/>
</dbReference>
<evidence type="ECO:0000259" key="18">
    <source>
        <dbReference type="PROSITE" id="PS51480"/>
    </source>
</evidence>
<dbReference type="OrthoDB" id="1724672at2759"/>
<sequence>MAEKGCSLDEIAVTVQEVADSIGTMSVSLSPCSVPGHKPSFQLGENEMELGLGIHGEAGVERTNLQSANEVVARLLDHLTSTESGYQYFNPPNGTNVGLVVNNLGGTSNLELSLIAGSAIDYLTSKLCYNVTRAYMGSLMTSLEMAGVSLTLLRIKDHWTEYLDYPTTAPGWPNQPLGPDGSQERNSNNATIIGSGSKRETELKSTIGPPVTTVGQKMRDCVVSICKSLTAAEEELDDLDRGSGDGDCGSTLKAGAKALTECIDKIPWDEPSEALLSVSDAIERSMGGTSGAIYTLLLTSGSRVIGKGECLSKWVESLMEGIRAVKQYGGADVGDRTMLDSLVPAAKALQRSITDSSPSLDALKAAVEPIHSRMSLRYFGFKICLSGSYNYWMSLDVFKYCFSGHHLFSDAFFAFSDISIARMELL</sequence>
<evidence type="ECO:0000256" key="17">
    <source>
        <dbReference type="SAM" id="MobiDB-lite"/>
    </source>
</evidence>
<organism evidence="20">
    <name type="scientific">Amphimedon queenslandica</name>
    <name type="common">Sponge</name>
    <dbReference type="NCBI Taxonomy" id="400682"/>
    <lineage>
        <taxon>Eukaryota</taxon>
        <taxon>Metazoa</taxon>
        <taxon>Porifera</taxon>
        <taxon>Demospongiae</taxon>
        <taxon>Heteroscleromorpha</taxon>
        <taxon>Haplosclerida</taxon>
        <taxon>Niphatidae</taxon>
        <taxon>Amphimedon</taxon>
    </lineage>
</organism>
<comment type="function">
    <text evidence="12">Catalyzes both the phosphorylation of dihydroxyacetone and of glyceraldehyde, and the splitting of ribonucleoside diphosphate-X compounds among which FAD is the best substrate. Represses IFIH1-mediated cellular antiviral response.</text>
</comment>
<feature type="domain" description="DhaK" evidence="19">
    <location>
        <begin position="1"/>
        <end position="172"/>
    </location>
</feature>